<accession>A0A7W6B3Q4</accession>
<reference evidence="1 2" key="1">
    <citation type="submission" date="2020-08" db="EMBL/GenBank/DDBJ databases">
        <title>Genomic Encyclopedia of Type Strains, Phase IV (KMG-IV): sequencing the most valuable type-strain genomes for metagenomic binning, comparative biology and taxonomic classification.</title>
        <authorList>
            <person name="Goeker M."/>
        </authorList>
    </citation>
    <scope>NUCLEOTIDE SEQUENCE [LARGE SCALE GENOMIC DNA]</scope>
    <source>
        <strain evidence="1 2">DSM 19331</strain>
    </source>
</reference>
<dbReference type="Proteomes" id="UP000545490">
    <property type="component" value="Unassembled WGS sequence"/>
</dbReference>
<evidence type="ECO:0000313" key="1">
    <source>
        <dbReference type="EMBL" id="MBB3913299.1"/>
    </source>
</evidence>
<organism evidence="1 2">
    <name type="scientific">Rhizobium fabae</name>
    <dbReference type="NCBI Taxonomy" id="573179"/>
    <lineage>
        <taxon>Bacteria</taxon>
        <taxon>Pseudomonadati</taxon>
        <taxon>Pseudomonadota</taxon>
        <taxon>Alphaproteobacteria</taxon>
        <taxon>Hyphomicrobiales</taxon>
        <taxon>Rhizobiaceae</taxon>
        <taxon>Rhizobium/Agrobacterium group</taxon>
        <taxon>Rhizobium</taxon>
    </lineage>
</organism>
<protein>
    <submittedName>
        <fullName evidence="1">Uncharacterized protein</fullName>
    </submittedName>
</protein>
<dbReference type="EMBL" id="JACIDG010000001">
    <property type="protein sequence ID" value="MBB3913299.1"/>
    <property type="molecule type" value="Genomic_DNA"/>
</dbReference>
<dbReference type="AlphaFoldDB" id="A0A7W6B3Q4"/>
<sequence length="37" mass="3929">MQPLASCSQAKENARWSPAGVSIENNAAWEEAAIALN</sequence>
<evidence type="ECO:0000313" key="2">
    <source>
        <dbReference type="Proteomes" id="UP000545490"/>
    </source>
</evidence>
<proteinExistence type="predicted"/>
<gene>
    <name evidence="1" type="ORF">GGQ65_000554</name>
</gene>
<comment type="caution">
    <text evidence="1">The sequence shown here is derived from an EMBL/GenBank/DDBJ whole genome shotgun (WGS) entry which is preliminary data.</text>
</comment>
<name>A0A7W6B3Q4_9HYPH</name>